<evidence type="ECO:0000313" key="9">
    <source>
        <dbReference type="EMBL" id="BBO68784.1"/>
    </source>
</evidence>
<feature type="transmembrane region" description="Helical" evidence="8">
    <location>
        <begin position="69"/>
        <end position="92"/>
    </location>
</feature>
<dbReference type="KEGG" id="dalk:DSCA_27140"/>
<gene>
    <name evidence="9" type="ORF">DSCA_27140</name>
</gene>
<evidence type="ECO:0008006" key="11">
    <source>
        <dbReference type="Google" id="ProtNLM"/>
    </source>
</evidence>
<evidence type="ECO:0000256" key="5">
    <source>
        <dbReference type="ARBA" id="ARBA00022692"/>
    </source>
</evidence>
<keyword evidence="6 8" id="KW-1133">Transmembrane helix</keyword>
<comment type="subcellular location">
    <subcellularLocation>
        <location evidence="1">Cell membrane</location>
        <topology evidence="1">Multi-pass membrane protein</topology>
    </subcellularLocation>
</comment>
<evidence type="ECO:0000256" key="6">
    <source>
        <dbReference type="ARBA" id="ARBA00022989"/>
    </source>
</evidence>
<keyword evidence="3" id="KW-0813">Transport</keyword>
<keyword evidence="4" id="KW-1003">Cell membrane</keyword>
<reference evidence="9 10" key="1">
    <citation type="submission" date="2019-11" db="EMBL/GenBank/DDBJ databases">
        <title>Comparative genomics of hydrocarbon-degrading Desulfosarcina strains.</title>
        <authorList>
            <person name="Watanabe M."/>
            <person name="Kojima H."/>
            <person name="Fukui M."/>
        </authorList>
    </citation>
    <scope>NUCLEOTIDE SEQUENCE [LARGE SCALE GENOMIC DNA]</scope>
    <source>
        <strain evidence="9 10">PL12</strain>
    </source>
</reference>
<dbReference type="Proteomes" id="UP000427906">
    <property type="component" value="Chromosome"/>
</dbReference>
<feature type="transmembrane region" description="Helical" evidence="8">
    <location>
        <begin position="46"/>
        <end position="63"/>
    </location>
</feature>
<name>A0A5K7YR63_9BACT</name>
<dbReference type="Pfam" id="PF03547">
    <property type="entry name" value="Mem_trans"/>
    <property type="match status" value="1"/>
</dbReference>
<evidence type="ECO:0000256" key="4">
    <source>
        <dbReference type="ARBA" id="ARBA00022475"/>
    </source>
</evidence>
<feature type="transmembrane region" description="Helical" evidence="8">
    <location>
        <begin position="273"/>
        <end position="293"/>
    </location>
</feature>
<dbReference type="AlphaFoldDB" id="A0A5K7YR63"/>
<dbReference type="RefSeq" id="WP_155316901.1">
    <property type="nucleotide sequence ID" value="NZ_AP021874.1"/>
</dbReference>
<dbReference type="Gene3D" id="1.20.1530.20">
    <property type="match status" value="1"/>
</dbReference>
<evidence type="ECO:0000256" key="1">
    <source>
        <dbReference type="ARBA" id="ARBA00004651"/>
    </source>
</evidence>
<dbReference type="InterPro" id="IPR038770">
    <property type="entry name" value="Na+/solute_symporter_sf"/>
</dbReference>
<evidence type="ECO:0000256" key="8">
    <source>
        <dbReference type="SAM" id="Phobius"/>
    </source>
</evidence>
<evidence type="ECO:0000256" key="7">
    <source>
        <dbReference type="ARBA" id="ARBA00023136"/>
    </source>
</evidence>
<keyword evidence="10" id="KW-1185">Reference proteome</keyword>
<feature type="transmembrane region" description="Helical" evidence="8">
    <location>
        <begin position="202"/>
        <end position="228"/>
    </location>
</feature>
<feature type="transmembrane region" description="Helical" evidence="8">
    <location>
        <begin position="240"/>
        <end position="261"/>
    </location>
</feature>
<dbReference type="PANTHER" id="PTHR36838:SF3">
    <property type="entry name" value="TRANSPORTER AUXIN EFFLUX CARRIER EC FAMILY"/>
    <property type="match status" value="1"/>
</dbReference>
<feature type="transmembrane region" description="Helical" evidence="8">
    <location>
        <begin position="104"/>
        <end position="126"/>
    </location>
</feature>
<keyword evidence="7 8" id="KW-0472">Membrane</keyword>
<proteinExistence type="inferred from homology"/>
<organism evidence="9 10">
    <name type="scientific">Desulfosarcina alkanivorans</name>
    <dbReference type="NCBI Taxonomy" id="571177"/>
    <lineage>
        <taxon>Bacteria</taxon>
        <taxon>Pseudomonadati</taxon>
        <taxon>Thermodesulfobacteriota</taxon>
        <taxon>Desulfobacteria</taxon>
        <taxon>Desulfobacterales</taxon>
        <taxon>Desulfosarcinaceae</taxon>
        <taxon>Desulfosarcina</taxon>
    </lineage>
</organism>
<dbReference type="PANTHER" id="PTHR36838">
    <property type="entry name" value="AUXIN EFFLUX CARRIER FAMILY PROTEIN"/>
    <property type="match status" value="1"/>
</dbReference>
<dbReference type="GO" id="GO:0055085">
    <property type="term" value="P:transmembrane transport"/>
    <property type="evidence" value="ECO:0007669"/>
    <property type="project" value="InterPro"/>
</dbReference>
<protein>
    <recommendedName>
        <fullName evidence="11">Transporter</fullName>
    </recommendedName>
</protein>
<feature type="transmembrane region" description="Helical" evidence="8">
    <location>
        <begin position="6"/>
        <end position="25"/>
    </location>
</feature>
<dbReference type="OrthoDB" id="2840521at2"/>
<feature type="transmembrane region" description="Helical" evidence="8">
    <location>
        <begin position="178"/>
        <end position="195"/>
    </location>
</feature>
<accession>A0A5K7YR63</accession>
<keyword evidence="5 8" id="KW-0812">Transmembrane</keyword>
<evidence type="ECO:0000256" key="2">
    <source>
        <dbReference type="ARBA" id="ARBA00010145"/>
    </source>
</evidence>
<dbReference type="GO" id="GO:0005886">
    <property type="term" value="C:plasma membrane"/>
    <property type="evidence" value="ECO:0007669"/>
    <property type="project" value="UniProtKB-SubCell"/>
</dbReference>
<sequence length="325" mass="34796">MNKLILSFGIIFAGLALGYAIQRLTAARRIRLPVSLEVLRKRLQKTALLFVLPVTVLGAIWTVDVRSLSIAALPLIGVGAITLGGILALGAARMLQLDPRKTGALVPCGAFTNIGAIGALICYVYLGEMGFALVPIYKLFEELTYYAVGFPLAKYFSAVDAVQDSVGERLKALMIDPFILTALFSIIIGGVLNLSGLPRPEVFGIVNAIFIPLGTGMMLISIGLAMRFGSVRHYLKACTLVSLIKFIIVPVCATATAWSIGYGHMESGLPLKVVIILSSMPVAFSALIPPSIYDLDLDLANACWFFTTSALIVVLPVQLLLINLV</sequence>
<comment type="similarity">
    <text evidence="2">Belongs to the auxin efflux carrier (TC 2.A.69) family.</text>
</comment>
<dbReference type="EMBL" id="AP021874">
    <property type="protein sequence ID" value="BBO68784.1"/>
    <property type="molecule type" value="Genomic_DNA"/>
</dbReference>
<dbReference type="InterPro" id="IPR004776">
    <property type="entry name" value="Mem_transp_PIN-like"/>
</dbReference>
<feature type="transmembrane region" description="Helical" evidence="8">
    <location>
        <begin position="299"/>
        <end position="322"/>
    </location>
</feature>
<evidence type="ECO:0000256" key="3">
    <source>
        <dbReference type="ARBA" id="ARBA00022448"/>
    </source>
</evidence>
<evidence type="ECO:0000313" key="10">
    <source>
        <dbReference type="Proteomes" id="UP000427906"/>
    </source>
</evidence>